<keyword evidence="6" id="KW-0808">Transferase</keyword>
<dbReference type="InterPro" id="IPR029044">
    <property type="entry name" value="Nucleotide-diphossugar_trans"/>
</dbReference>
<keyword evidence="9" id="KW-0735">Signal-anchor</keyword>
<comment type="similarity">
    <text evidence="3">Belongs to the glycosyltransferase 2 family.</text>
</comment>
<comment type="catalytic activity">
    <reaction evidence="12">
        <text>a di-trans,poly-cis-dolichyl phosphate + UDP-alpha-D-glucose = a di-trans,poly-cis-dolichyl beta-D-glucosyl phosphate + UDP</text>
        <dbReference type="Rhea" id="RHEA:15401"/>
        <dbReference type="Rhea" id="RHEA-COMP:19498"/>
        <dbReference type="Rhea" id="RHEA-COMP:19502"/>
        <dbReference type="ChEBI" id="CHEBI:57525"/>
        <dbReference type="ChEBI" id="CHEBI:57683"/>
        <dbReference type="ChEBI" id="CHEBI:58223"/>
        <dbReference type="ChEBI" id="CHEBI:58885"/>
        <dbReference type="EC" id="2.4.1.117"/>
    </reaction>
    <physiologicalReaction direction="left-to-right" evidence="12">
        <dbReference type="Rhea" id="RHEA:15402"/>
    </physiologicalReaction>
</comment>
<accession>A0A1F8GUP3</accession>
<dbReference type="EC" id="2.4.1.117" evidence="4"/>
<keyword evidence="8" id="KW-0256">Endoplasmic reticulum</keyword>
<evidence type="ECO:0000256" key="3">
    <source>
        <dbReference type="ARBA" id="ARBA00006739"/>
    </source>
</evidence>
<keyword evidence="10" id="KW-1133">Transmembrane helix</keyword>
<evidence type="ECO:0000256" key="1">
    <source>
        <dbReference type="ARBA" id="ARBA00004389"/>
    </source>
</evidence>
<keyword evidence="7" id="KW-0812">Transmembrane</keyword>
<dbReference type="Proteomes" id="UP000179047">
    <property type="component" value="Unassembled WGS sequence"/>
</dbReference>
<comment type="caution">
    <text evidence="14">The sequence shown here is derived from an EMBL/GenBank/DDBJ whole genome shotgun (WGS) entry which is preliminary data.</text>
</comment>
<feature type="domain" description="Glycosyltransferase 2-like" evidence="13">
    <location>
        <begin position="4"/>
        <end position="140"/>
    </location>
</feature>
<gene>
    <name evidence="14" type="ORF">A3A33_02685</name>
</gene>
<evidence type="ECO:0000256" key="7">
    <source>
        <dbReference type="ARBA" id="ARBA00022692"/>
    </source>
</evidence>
<evidence type="ECO:0000313" key="14">
    <source>
        <dbReference type="EMBL" id="OGN29144.1"/>
    </source>
</evidence>
<evidence type="ECO:0000256" key="8">
    <source>
        <dbReference type="ARBA" id="ARBA00022824"/>
    </source>
</evidence>
<keyword evidence="11" id="KW-0472">Membrane</keyword>
<evidence type="ECO:0000256" key="2">
    <source>
        <dbReference type="ARBA" id="ARBA00004922"/>
    </source>
</evidence>
<dbReference type="CDD" id="cd04188">
    <property type="entry name" value="DPG_synthase"/>
    <property type="match status" value="1"/>
</dbReference>
<comment type="pathway">
    <text evidence="2">Protein modification; protein glycosylation.</text>
</comment>
<reference evidence="14 15" key="1">
    <citation type="journal article" date="2016" name="Nat. Commun.">
        <title>Thousands of microbial genomes shed light on interconnected biogeochemical processes in an aquifer system.</title>
        <authorList>
            <person name="Anantharaman K."/>
            <person name="Brown C.T."/>
            <person name="Hug L.A."/>
            <person name="Sharon I."/>
            <person name="Castelle C.J."/>
            <person name="Probst A.J."/>
            <person name="Thomas B.C."/>
            <person name="Singh A."/>
            <person name="Wilkins M.J."/>
            <person name="Karaoz U."/>
            <person name="Brodie E.L."/>
            <person name="Williams K.H."/>
            <person name="Hubbard S.S."/>
            <person name="Banfield J.F."/>
        </authorList>
    </citation>
    <scope>NUCLEOTIDE SEQUENCE [LARGE SCALE GENOMIC DNA]</scope>
</reference>
<dbReference type="InterPro" id="IPR001173">
    <property type="entry name" value="Glyco_trans_2-like"/>
</dbReference>
<evidence type="ECO:0000256" key="12">
    <source>
        <dbReference type="ARBA" id="ARBA00045097"/>
    </source>
</evidence>
<evidence type="ECO:0000256" key="11">
    <source>
        <dbReference type="ARBA" id="ARBA00023136"/>
    </source>
</evidence>
<evidence type="ECO:0000256" key="6">
    <source>
        <dbReference type="ARBA" id="ARBA00022679"/>
    </source>
</evidence>
<dbReference type="GO" id="GO:0006487">
    <property type="term" value="P:protein N-linked glycosylation"/>
    <property type="evidence" value="ECO:0007669"/>
    <property type="project" value="TreeGrafter"/>
</dbReference>
<protein>
    <recommendedName>
        <fullName evidence="4">dolichyl-phosphate beta-glucosyltransferase</fullName>
        <ecNumber evidence="4">2.4.1.117</ecNumber>
    </recommendedName>
</protein>
<dbReference type="InterPro" id="IPR035518">
    <property type="entry name" value="DPG_synthase"/>
</dbReference>
<evidence type="ECO:0000256" key="5">
    <source>
        <dbReference type="ARBA" id="ARBA00022676"/>
    </source>
</evidence>
<evidence type="ECO:0000256" key="10">
    <source>
        <dbReference type="ARBA" id="ARBA00022989"/>
    </source>
</evidence>
<evidence type="ECO:0000313" key="15">
    <source>
        <dbReference type="Proteomes" id="UP000179047"/>
    </source>
</evidence>
<dbReference type="EMBL" id="MGKP01000009">
    <property type="protein sequence ID" value="OGN29144.1"/>
    <property type="molecule type" value="Genomic_DNA"/>
</dbReference>
<keyword evidence="5" id="KW-0328">Glycosyltransferase</keyword>
<evidence type="ECO:0000259" key="13">
    <source>
        <dbReference type="Pfam" id="PF00535"/>
    </source>
</evidence>
<dbReference type="PANTHER" id="PTHR10859:SF91">
    <property type="entry name" value="DOLICHYL-PHOSPHATE BETA-GLUCOSYLTRANSFERASE"/>
    <property type="match status" value="1"/>
</dbReference>
<dbReference type="PANTHER" id="PTHR10859">
    <property type="entry name" value="GLYCOSYL TRANSFERASE"/>
    <property type="match status" value="1"/>
</dbReference>
<sequence>MMLSVIIPAYNEGKRIEKTLMSVYGHLSRQDFDYEVLVVDDGSTDDTVRKIKSHLPAQAGISNLKNLKLIENKENHGKGWVVRQGMKEATGDIRLFMDADNSTSIDQLAGFMPYFSSEGGSAFGGQQGYDIVIGSRRMKDSVIAVHQPWMRDFLGGIFRFIVHMLVPLGVTDSQAGFKAFSARAVPIIFPKQTIFRWAFDVELLAIARRAKLKIKEVPIVWINDIESHVKLGGMVRMLFEVLQVRLNLWRGKYD</sequence>
<name>A0A1F8GUP3_9BACT</name>
<dbReference type="Pfam" id="PF00535">
    <property type="entry name" value="Glycos_transf_2"/>
    <property type="match status" value="1"/>
</dbReference>
<proteinExistence type="inferred from homology"/>
<dbReference type="Gene3D" id="3.90.550.10">
    <property type="entry name" value="Spore Coat Polysaccharide Biosynthesis Protein SpsA, Chain A"/>
    <property type="match status" value="1"/>
</dbReference>
<organism evidence="14 15">
    <name type="scientific">Candidatus Yanofskybacteria bacterium RIFCSPLOWO2_01_FULL_49_25</name>
    <dbReference type="NCBI Taxonomy" id="1802701"/>
    <lineage>
        <taxon>Bacteria</taxon>
        <taxon>Candidatus Yanofskyibacteriota</taxon>
    </lineage>
</organism>
<dbReference type="AlphaFoldDB" id="A0A1F8GUP3"/>
<dbReference type="STRING" id="1802701.A3A33_02685"/>
<comment type="subcellular location">
    <subcellularLocation>
        <location evidence="1">Endoplasmic reticulum membrane</location>
        <topology evidence="1">Single-pass membrane protein</topology>
    </subcellularLocation>
</comment>
<dbReference type="SUPFAM" id="SSF53448">
    <property type="entry name" value="Nucleotide-diphospho-sugar transferases"/>
    <property type="match status" value="1"/>
</dbReference>
<evidence type="ECO:0000256" key="9">
    <source>
        <dbReference type="ARBA" id="ARBA00022968"/>
    </source>
</evidence>
<evidence type="ECO:0000256" key="4">
    <source>
        <dbReference type="ARBA" id="ARBA00012583"/>
    </source>
</evidence>
<dbReference type="GO" id="GO:0004581">
    <property type="term" value="F:dolichyl-phosphate beta-glucosyltransferase activity"/>
    <property type="evidence" value="ECO:0007669"/>
    <property type="project" value="UniProtKB-EC"/>
</dbReference>